<gene>
    <name evidence="3" type="ORF">MICPUN_109437</name>
</gene>
<sequence>MSARVSIRARRLNGRAPNPAPVRRSAVVIEAAKGRNAKLAGRNKKAQSIEDNKWREGMEAAAAERADKKKAEPKQSGLKYSKRGKVSSQPGQVSKAALKRMKLDLEEKKANDAVSAERMEEKRAQYQAASAKGIPQVVTDRMLKRITIFSGVPLLLGFSTGPLFYLGKTVAHFDLAPWQFFFASTATFGAALVGITYGVLSASWEPGREGSFWGVTEVKANIPILWQTILGKAGGNIETQWEDEWDDGR</sequence>
<dbReference type="Pfam" id="PF11947">
    <property type="entry name" value="DUF3464"/>
    <property type="match status" value="1"/>
</dbReference>
<dbReference type="InterPro" id="IPR021855">
    <property type="entry name" value="PAM68-like"/>
</dbReference>
<keyword evidence="2" id="KW-0472">Membrane</keyword>
<proteinExistence type="predicted"/>
<feature type="transmembrane region" description="Helical" evidence="2">
    <location>
        <begin position="178"/>
        <end position="200"/>
    </location>
</feature>
<dbReference type="PANTHER" id="PTHR34575:SF1">
    <property type="entry name" value="PROTEIN PAM68, CHLOROPLASTIC"/>
    <property type="match status" value="1"/>
</dbReference>
<feature type="transmembrane region" description="Helical" evidence="2">
    <location>
        <begin position="146"/>
        <end position="166"/>
    </location>
</feature>
<dbReference type="RefSeq" id="XP_002505889.1">
    <property type="nucleotide sequence ID" value="XM_002505843.1"/>
</dbReference>
<dbReference type="eggNOG" id="ENOG502RXKE">
    <property type="taxonomic scope" value="Eukaryota"/>
</dbReference>
<protein>
    <submittedName>
        <fullName evidence="3">Uncharacterized protein</fullName>
    </submittedName>
</protein>
<keyword evidence="2" id="KW-1133">Transmembrane helix</keyword>
<dbReference type="KEGG" id="mis:MICPUN_109437"/>
<dbReference type="GeneID" id="8248820"/>
<dbReference type="Proteomes" id="UP000002009">
    <property type="component" value="Chromosome 14"/>
</dbReference>
<keyword evidence="2" id="KW-0812">Transmembrane</keyword>
<organism evidence="3 4">
    <name type="scientific">Micromonas commoda (strain RCC299 / NOUM17 / CCMP2709)</name>
    <name type="common">Picoplanktonic green alga</name>
    <dbReference type="NCBI Taxonomy" id="296587"/>
    <lineage>
        <taxon>Eukaryota</taxon>
        <taxon>Viridiplantae</taxon>
        <taxon>Chlorophyta</taxon>
        <taxon>Mamiellophyceae</taxon>
        <taxon>Mamiellales</taxon>
        <taxon>Mamiellaceae</taxon>
        <taxon>Micromonas</taxon>
    </lineage>
</organism>
<evidence type="ECO:0000256" key="2">
    <source>
        <dbReference type="SAM" id="Phobius"/>
    </source>
</evidence>
<dbReference type="EMBL" id="CP001332">
    <property type="protein sequence ID" value="ACO67147.1"/>
    <property type="molecule type" value="Genomic_DNA"/>
</dbReference>
<reference evidence="3 4" key="1">
    <citation type="journal article" date="2009" name="Science">
        <title>Green evolution and dynamic adaptations revealed by genomes of the marine picoeukaryotes Micromonas.</title>
        <authorList>
            <person name="Worden A.Z."/>
            <person name="Lee J.H."/>
            <person name="Mock T."/>
            <person name="Rouze P."/>
            <person name="Simmons M.P."/>
            <person name="Aerts A.L."/>
            <person name="Allen A.E."/>
            <person name="Cuvelier M.L."/>
            <person name="Derelle E."/>
            <person name="Everett M.V."/>
            <person name="Foulon E."/>
            <person name="Grimwood J."/>
            <person name="Gundlach H."/>
            <person name="Henrissat B."/>
            <person name="Napoli C."/>
            <person name="McDonald S.M."/>
            <person name="Parker M.S."/>
            <person name="Rombauts S."/>
            <person name="Salamov A."/>
            <person name="Von Dassow P."/>
            <person name="Badger J.H."/>
            <person name="Coutinho P.M."/>
            <person name="Demir E."/>
            <person name="Dubchak I."/>
            <person name="Gentemann C."/>
            <person name="Eikrem W."/>
            <person name="Gready J.E."/>
            <person name="John U."/>
            <person name="Lanier W."/>
            <person name="Lindquist E.A."/>
            <person name="Lucas S."/>
            <person name="Mayer K.F."/>
            <person name="Moreau H."/>
            <person name="Not F."/>
            <person name="Otillar R."/>
            <person name="Panaud O."/>
            <person name="Pangilinan J."/>
            <person name="Paulsen I."/>
            <person name="Piegu B."/>
            <person name="Poliakov A."/>
            <person name="Robbens S."/>
            <person name="Schmutz J."/>
            <person name="Toulza E."/>
            <person name="Wyss T."/>
            <person name="Zelensky A."/>
            <person name="Zhou K."/>
            <person name="Armbrust E.V."/>
            <person name="Bhattacharya D."/>
            <person name="Goodenough U.W."/>
            <person name="Van de Peer Y."/>
            <person name="Grigoriev I.V."/>
        </authorList>
    </citation>
    <scope>NUCLEOTIDE SEQUENCE [LARGE SCALE GENOMIC DNA]</scope>
    <source>
        <strain evidence="4">RCC299 / NOUM17</strain>
    </source>
</reference>
<dbReference type="PANTHER" id="PTHR34575">
    <property type="entry name" value="PROTEIN PAM68, CHLOROPLASTIC"/>
    <property type="match status" value="1"/>
</dbReference>
<dbReference type="OMA" id="ETQWEDE"/>
<feature type="compositionally biased region" description="Basic and acidic residues" evidence="1">
    <location>
        <begin position="47"/>
        <end position="73"/>
    </location>
</feature>
<dbReference type="InParanoid" id="C1EGL7"/>
<keyword evidence="4" id="KW-1185">Reference proteome</keyword>
<accession>C1EGL7</accession>
<evidence type="ECO:0000313" key="4">
    <source>
        <dbReference type="Proteomes" id="UP000002009"/>
    </source>
</evidence>
<name>C1EGL7_MICCC</name>
<dbReference type="AlphaFoldDB" id="C1EGL7"/>
<evidence type="ECO:0000256" key="1">
    <source>
        <dbReference type="SAM" id="MobiDB-lite"/>
    </source>
</evidence>
<dbReference type="OrthoDB" id="5862at2759"/>
<feature type="region of interest" description="Disordered" evidence="1">
    <location>
        <begin position="36"/>
        <end position="93"/>
    </location>
</feature>
<evidence type="ECO:0000313" key="3">
    <source>
        <dbReference type="EMBL" id="ACO67147.1"/>
    </source>
</evidence>
<dbReference type="STRING" id="296587.C1EGL7"/>
<feature type="region of interest" description="Disordered" evidence="1">
    <location>
        <begin position="1"/>
        <end position="23"/>
    </location>
</feature>